<sequence length="67" mass="7382">MSTPSRGDTPANDGLIEHITNYPRTEDYGGERGDTGEWMRKDGSETEGQTPVLLRSYGAISRLHIST</sequence>
<comment type="caution">
    <text evidence="2">The sequence shown here is derived from an EMBL/GenBank/DDBJ whole genome shotgun (WGS) entry which is preliminary data.</text>
</comment>
<proteinExistence type="predicted"/>
<evidence type="ECO:0000313" key="3">
    <source>
        <dbReference type="Proteomes" id="UP000258309"/>
    </source>
</evidence>
<gene>
    <name evidence="2" type="ORF">B7463_g1358</name>
</gene>
<dbReference type="AlphaFoldDB" id="A0A3E2HNR1"/>
<protein>
    <submittedName>
        <fullName evidence="2">Uncharacterized protein</fullName>
    </submittedName>
</protein>
<accession>A0A3E2HNR1</accession>
<name>A0A3E2HNR1_SCYLI</name>
<feature type="region of interest" description="Disordered" evidence="1">
    <location>
        <begin position="1"/>
        <end position="47"/>
    </location>
</feature>
<feature type="compositionally biased region" description="Basic and acidic residues" evidence="1">
    <location>
        <begin position="24"/>
        <end position="44"/>
    </location>
</feature>
<evidence type="ECO:0000256" key="1">
    <source>
        <dbReference type="SAM" id="MobiDB-lite"/>
    </source>
</evidence>
<organism evidence="2 3">
    <name type="scientific">Scytalidium lignicola</name>
    <name type="common">Hyphomycete</name>
    <dbReference type="NCBI Taxonomy" id="5539"/>
    <lineage>
        <taxon>Eukaryota</taxon>
        <taxon>Fungi</taxon>
        <taxon>Dikarya</taxon>
        <taxon>Ascomycota</taxon>
        <taxon>Pezizomycotina</taxon>
        <taxon>Leotiomycetes</taxon>
        <taxon>Leotiomycetes incertae sedis</taxon>
        <taxon>Scytalidium</taxon>
    </lineage>
</organism>
<reference evidence="2 3" key="1">
    <citation type="submission" date="2018-05" db="EMBL/GenBank/DDBJ databases">
        <title>Draft genome sequence of Scytalidium lignicola DSM 105466, a ubiquitous saprotrophic fungus.</title>
        <authorList>
            <person name="Buettner E."/>
            <person name="Gebauer A.M."/>
            <person name="Hofrichter M."/>
            <person name="Liers C."/>
            <person name="Kellner H."/>
        </authorList>
    </citation>
    <scope>NUCLEOTIDE SEQUENCE [LARGE SCALE GENOMIC DNA]</scope>
    <source>
        <strain evidence="2 3">DSM 105466</strain>
    </source>
</reference>
<dbReference type="Proteomes" id="UP000258309">
    <property type="component" value="Unassembled WGS sequence"/>
</dbReference>
<keyword evidence="3" id="KW-1185">Reference proteome</keyword>
<feature type="non-terminal residue" evidence="2">
    <location>
        <position position="67"/>
    </location>
</feature>
<feature type="non-terminal residue" evidence="2">
    <location>
        <position position="1"/>
    </location>
</feature>
<evidence type="ECO:0000313" key="2">
    <source>
        <dbReference type="EMBL" id="RFU34987.1"/>
    </source>
</evidence>
<dbReference type="EMBL" id="NCSJ02000014">
    <property type="protein sequence ID" value="RFU34987.1"/>
    <property type="molecule type" value="Genomic_DNA"/>
</dbReference>